<reference evidence="2 3" key="1">
    <citation type="submission" date="2015-01" db="EMBL/GenBank/DDBJ databases">
        <title>Evolution of Trichinella species and genotypes.</title>
        <authorList>
            <person name="Korhonen P.K."/>
            <person name="Edoardo P."/>
            <person name="Giuseppe L.R."/>
            <person name="Gasser R.B."/>
        </authorList>
    </citation>
    <scope>NUCLEOTIDE SEQUENCE [LARGE SCALE GENOMIC DNA]</scope>
    <source>
        <strain evidence="2">ISS417</strain>
    </source>
</reference>
<dbReference type="Proteomes" id="UP000055048">
    <property type="component" value="Unassembled WGS sequence"/>
</dbReference>
<sequence length="65" mass="6867">MSMPTRCRGYPAAMACIGARLFLVGSFLLAHCAHVTTHPGTVESAPDSCQRPALTQVTCVPTVVH</sequence>
<evidence type="ECO:0000313" key="3">
    <source>
        <dbReference type="Proteomes" id="UP000055048"/>
    </source>
</evidence>
<keyword evidence="3" id="KW-1185">Reference proteome</keyword>
<keyword evidence="1" id="KW-0732">Signal</keyword>
<evidence type="ECO:0000313" key="2">
    <source>
        <dbReference type="EMBL" id="KRX18170.1"/>
    </source>
</evidence>
<evidence type="ECO:0000256" key="1">
    <source>
        <dbReference type="SAM" id="SignalP"/>
    </source>
</evidence>
<accession>A0A0V0RV91</accession>
<feature type="chain" id="PRO_5006868099" evidence="1">
    <location>
        <begin position="38"/>
        <end position="65"/>
    </location>
</feature>
<protein>
    <submittedName>
        <fullName evidence="2">Uncharacterized protein</fullName>
    </submittedName>
</protein>
<dbReference type="EMBL" id="JYDJ01004975">
    <property type="protein sequence ID" value="KRX18170.1"/>
    <property type="molecule type" value="Genomic_DNA"/>
</dbReference>
<proteinExistence type="predicted"/>
<gene>
    <name evidence="2" type="ORF">T05_1681</name>
</gene>
<name>A0A0V0RV91_9BILA</name>
<dbReference type="AlphaFoldDB" id="A0A0V0RV91"/>
<organism evidence="2 3">
    <name type="scientific">Trichinella murrelli</name>
    <dbReference type="NCBI Taxonomy" id="144512"/>
    <lineage>
        <taxon>Eukaryota</taxon>
        <taxon>Metazoa</taxon>
        <taxon>Ecdysozoa</taxon>
        <taxon>Nematoda</taxon>
        <taxon>Enoplea</taxon>
        <taxon>Dorylaimia</taxon>
        <taxon>Trichinellida</taxon>
        <taxon>Trichinellidae</taxon>
        <taxon>Trichinella</taxon>
    </lineage>
</organism>
<comment type="caution">
    <text evidence="2">The sequence shown here is derived from an EMBL/GenBank/DDBJ whole genome shotgun (WGS) entry which is preliminary data.</text>
</comment>
<feature type="signal peptide" evidence="1">
    <location>
        <begin position="1"/>
        <end position="37"/>
    </location>
</feature>